<feature type="compositionally biased region" description="Basic and acidic residues" evidence="1">
    <location>
        <begin position="208"/>
        <end position="220"/>
    </location>
</feature>
<dbReference type="RefSeq" id="WP_179661926.1">
    <property type="nucleotide sequence ID" value="NZ_JACCBG010000001.1"/>
</dbReference>
<gene>
    <name evidence="2" type="ORF">BJZ21_000062</name>
</gene>
<dbReference type="InterPro" id="IPR007922">
    <property type="entry name" value="DciA-like"/>
</dbReference>
<reference evidence="2 3" key="1">
    <citation type="submission" date="2020-07" db="EMBL/GenBank/DDBJ databases">
        <title>Sequencing the genomes of 1000 actinobacteria strains.</title>
        <authorList>
            <person name="Klenk H.-P."/>
        </authorList>
    </citation>
    <scope>NUCLEOTIDE SEQUENCE [LARGE SCALE GENOMIC DNA]</scope>
    <source>
        <strain evidence="2 3">DSM 21350</strain>
    </source>
</reference>
<evidence type="ECO:0000256" key="1">
    <source>
        <dbReference type="SAM" id="MobiDB-lite"/>
    </source>
</evidence>
<feature type="compositionally biased region" description="Basic and acidic residues" evidence="1">
    <location>
        <begin position="35"/>
        <end position="44"/>
    </location>
</feature>
<proteinExistence type="predicted"/>
<protein>
    <submittedName>
        <fullName evidence="2">Putative nucleic acid-binding Zn ribbon protein</fullName>
    </submittedName>
</protein>
<dbReference type="Proteomes" id="UP000535511">
    <property type="component" value="Unassembled WGS sequence"/>
</dbReference>
<keyword evidence="3" id="KW-1185">Reference proteome</keyword>
<organism evidence="2 3">
    <name type="scientific">Nocardioides panaciterrulae</name>
    <dbReference type="NCBI Taxonomy" id="661492"/>
    <lineage>
        <taxon>Bacteria</taxon>
        <taxon>Bacillati</taxon>
        <taxon>Actinomycetota</taxon>
        <taxon>Actinomycetes</taxon>
        <taxon>Propionibacteriales</taxon>
        <taxon>Nocardioidaceae</taxon>
        <taxon>Nocardioides</taxon>
    </lineage>
</organism>
<accession>A0A7Y9E2D0</accession>
<feature type="region of interest" description="Disordered" evidence="1">
    <location>
        <begin position="1"/>
        <end position="106"/>
    </location>
</feature>
<feature type="region of interest" description="Disordered" evidence="1">
    <location>
        <begin position="201"/>
        <end position="220"/>
    </location>
</feature>
<name>A0A7Y9E2D0_9ACTN</name>
<dbReference type="PANTHER" id="PTHR36456:SF1">
    <property type="entry name" value="UPF0232 PROTEIN SCO3875"/>
    <property type="match status" value="1"/>
</dbReference>
<feature type="compositionally biased region" description="Basic residues" evidence="1">
    <location>
        <begin position="81"/>
        <end position="93"/>
    </location>
</feature>
<evidence type="ECO:0000313" key="3">
    <source>
        <dbReference type="Proteomes" id="UP000535511"/>
    </source>
</evidence>
<dbReference type="PANTHER" id="PTHR36456">
    <property type="entry name" value="UPF0232 PROTEIN SCO3875"/>
    <property type="match status" value="1"/>
</dbReference>
<evidence type="ECO:0000313" key="2">
    <source>
        <dbReference type="EMBL" id="NYD39979.1"/>
    </source>
</evidence>
<feature type="compositionally biased region" description="Low complexity" evidence="1">
    <location>
        <begin position="63"/>
        <end position="77"/>
    </location>
</feature>
<dbReference type="Pfam" id="PF05258">
    <property type="entry name" value="DciA"/>
    <property type="match status" value="1"/>
</dbReference>
<sequence length="220" mass="23539">MVGDRPLLPTGPTEGAGDGPGAPSEDGVDAGTPADHQRDGRGDGQGDGQEDGQEEHHDDGLDLARTLARATARAGGDPARRRPRQGGGRRARPRASGAHPDDRDPQLLETTLDRLVGDHGWDLDLRVHGVFGRWPELVGDEVAQHCTPESFAEGKLVVRTDSTAWATQLRLLAPTLVRRLNQELGHGTVALIEVLGPHGPTWKKGPRSVRDGRGPRDTYG</sequence>
<dbReference type="AlphaFoldDB" id="A0A7Y9E2D0"/>
<dbReference type="EMBL" id="JACCBG010000001">
    <property type="protein sequence ID" value="NYD39979.1"/>
    <property type="molecule type" value="Genomic_DNA"/>
</dbReference>
<comment type="caution">
    <text evidence="2">The sequence shown here is derived from an EMBL/GenBank/DDBJ whole genome shotgun (WGS) entry which is preliminary data.</text>
</comment>